<dbReference type="GeneID" id="63819891"/>
<dbReference type="Proteomes" id="UP000076871">
    <property type="component" value="Unassembled WGS sequence"/>
</dbReference>
<evidence type="ECO:0000313" key="3">
    <source>
        <dbReference type="Proteomes" id="UP000076871"/>
    </source>
</evidence>
<evidence type="ECO:0000256" key="1">
    <source>
        <dbReference type="SAM" id="MobiDB-lite"/>
    </source>
</evidence>
<evidence type="ECO:0008006" key="4">
    <source>
        <dbReference type="Google" id="ProtNLM"/>
    </source>
</evidence>
<accession>A0A165FKB0</accession>
<feature type="region of interest" description="Disordered" evidence="1">
    <location>
        <begin position="184"/>
        <end position="227"/>
    </location>
</feature>
<dbReference type="AlphaFoldDB" id="A0A165FKB0"/>
<dbReference type="EMBL" id="KV427612">
    <property type="protein sequence ID" value="KZT09102.1"/>
    <property type="molecule type" value="Genomic_DNA"/>
</dbReference>
<dbReference type="RefSeq" id="XP_040766842.1">
    <property type="nucleotide sequence ID" value="XM_040902860.1"/>
</dbReference>
<sequence>MCLKRAAIKEGVLLDMKFGSKAWPLRSGVPVQVVTEGIKTFRKYNPKSDVSWWRNTHVLLLAEIQSGNGDDDYIGALCEGAYHVRLANANAKKMKMQDLAGSAVVVAFHVSGSSLAKLYYLFQEDPADVHSKVKNVEEQFTLSVVLRCQAFMQVLYNYVDLLIDENKPSRELLGAFFEGVPKLPTLTSTKRPNEDQDHAQGPSKQKKAGGGQKPLPGGGSGGNQDQAFTTEQYVLVPSFDFDFGTHGV</sequence>
<evidence type="ECO:0000313" key="2">
    <source>
        <dbReference type="EMBL" id="KZT09102.1"/>
    </source>
</evidence>
<reference evidence="2 3" key="1">
    <citation type="journal article" date="2016" name="Mol. Biol. Evol.">
        <title>Comparative Genomics of Early-Diverging Mushroom-Forming Fungi Provides Insights into the Origins of Lignocellulose Decay Capabilities.</title>
        <authorList>
            <person name="Nagy L.G."/>
            <person name="Riley R."/>
            <person name="Tritt A."/>
            <person name="Adam C."/>
            <person name="Daum C."/>
            <person name="Floudas D."/>
            <person name="Sun H."/>
            <person name="Yadav J.S."/>
            <person name="Pangilinan J."/>
            <person name="Larsson K.H."/>
            <person name="Matsuura K."/>
            <person name="Barry K."/>
            <person name="Labutti K."/>
            <person name="Kuo R."/>
            <person name="Ohm R.A."/>
            <person name="Bhattacharya S.S."/>
            <person name="Shirouzu T."/>
            <person name="Yoshinaga Y."/>
            <person name="Martin F.M."/>
            <person name="Grigoriev I.V."/>
            <person name="Hibbett D.S."/>
        </authorList>
    </citation>
    <scope>NUCLEOTIDE SEQUENCE [LARGE SCALE GENOMIC DNA]</scope>
    <source>
        <strain evidence="2 3">93-53</strain>
    </source>
</reference>
<keyword evidence="3" id="KW-1185">Reference proteome</keyword>
<gene>
    <name evidence="2" type="ORF">LAESUDRAFT_537979</name>
</gene>
<dbReference type="InParanoid" id="A0A165FKB0"/>
<organism evidence="2 3">
    <name type="scientific">Laetiporus sulphureus 93-53</name>
    <dbReference type="NCBI Taxonomy" id="1314785"/>
    <lineage>
        <taxon>Eukaryota</taxon>
        <taxon>Fungi</taxon>
        <taxon>Dikarya</taxon>
        <taxon>Basidiomycota</taxon>
        <taxon>Agaricomycotina</taxon>
        <taxon>Agaricomycetes</taxon>
        <taxon>Polyporales</taxon>
        <taxon>Laetiporus</taxon>
    </lineage>
</organism>
<feature type="compositionally biased region" description="Gly residues" evidence="1">
    <location>
        <begin position="208"/>
        <end position="222"/>
    </location>
</feature>
<proteinExistence type="predicted"/>
<name>A0A165FKB0_9APHY</name>
<protein>
    <recommendedName>
        <fullName evidence="4">Kinase</fullName>
    </recommendedName>
</protein>